<evidence type="ECO:0000256" key="5">
    <source>
        <dbReference type="ARBA" id="ARBA00022473"/>
    </source>
</evidence>
<evidence type="ECO:0000256" key="1">
    <source>
        <dbReference type="ARBA" id="ARBA00004114"/>
    </source>
</evidence>
<keyword evidence="14" id="KW-0966">Cell projection</keyword>
<feature type="compositionally biased region" description="Basic and acidic residues" evidence="19">
    <location>
        <begin position="68"/>
        <end position="80"/>
    </location>
</feature>
<proteinExistence type="inferred from homology"/>
<keyword evidence="7" id="KW-0493">Microtubule</keyword>
<evidence type="ECO:0000256" key="19">
    <source>
        <dbReference type="SAM" id="MobiDB-lite"/>
    </source>
</evidence>
<dbReference type="PANTHER" id="PTHR23162">
    <property type="entry name" value="OUTER DENSE FIBER OF SPERM TAILS 2"/>
    <property type="match status" value="1"/>
</dbReference>
<dbReference type="AlphaFoldDB" id="A0AAV6QC21"/>
<evidence type="ECO:0000313" key="21">
    <source>
        <dbReference type="EMBL" id="KAG7489338.1"/>
    </source>
</evidence>
<evidence type="ECO:0000256" key="17">
    <source>
        <dbReference type="ARBA" id="ARBA00043200"/>
    </source>
</evidence>
<comment type="subcellular location">
    <subcellularLocation>
        <location evidence="2">Cell projection</location>
        <location evidence="2">Cilium</location>
        <location evidence="2">Flagellum</location>
    </subcellularLocation>
    <subcellularLocation>
        <location evidence="1">Cytoplasm</location>
        <location evidence="1">Cytoskeleton</location>
        <location evidence="1">Microtubule organizing center</location>
        <location evidence="1">Centrosome</location>
        <location evidence="1">Centriole</location>
    </subcellularLocation>
    <subcellularLocation>
        <location evidence="3">Cytoplasm</location>
        <location evidence="3">Cytoskeleton</location>
        <location evidence="3">Spindle pole</location>
    </subcellularLocation>
</comment>
<evidence type="ECO:0000256" key="10">
    <source>
        <dbReference type="ARBA" id="ARBA00022871"/>
    </source>
</evidence>
<feature type="compositionally biased region" description="Low complexity" evidence="19">
    <location>
        <begin position="14"/>
        <end position="25"/>
    </location>
</feature>
<evidence type="ECO:0000256" key="8">
    <source>
        <dbReference type="ARBA" id="ARBA00022782"/>
    </source>
</evidence>
<dbReference type="InterPro" id="IPR026099">
    <property type="entry name" value="Odf2-rel"/>
</dbReference>
<evidence type="ECO:0000256" key="18">
    <source>
        <dbReference type="SAM" id="Coils"/>
    </source>
</evidence>
<evidence type="ECO:0000256" key="6">
    <source>
        <dbReference type="ARBA" id="ARBA00022490"/>
    </source>
</evidence>
<keyword evidence="11 18" id="KW-0175">Coiled coil</keyword>
<dbReference type="EMBL" id="JAGKHQ010000017">
    <property type="protein sequence ID" value="KAG7489338.1"/>
    <property type="molecule type" value="Genomic_DNA"/>
</dbReference>
<accession>A0AAV6QC21</accession>
<evidence type="ECO:0000256" key="3">
    <source>
        <dbReference type="ARBA" id="ARBA00004647"/>
    </source>
</evidence>
<keyword evidence="8" id="KW-0221">Differentiation</keyword>
<gene>
    <name evidence="21" type="ORF">JOB18_009501</name>
</gene>
<dbReference type="GO" id="GO:1902017">
    <property type="term" value="P:regulation of cilium assembly"/>
    <property type="evidence" value="ECO:0007669"/>
    <property type="project" value="TreeGrafter"/>
</dbReference>
<evidence type="ECO:0000256" key="9">
    <source>
        <dbReference type="ARBA" id="ARBA00022846"/>
    </source>
</evidence>
<keyword evidence="12" id="KW-0969">Cilium</keyword>
<keyword evidence="13" id="KW-0206">Cytoskeleton</keyword>
<dbReference type="Pfam" id="PF10358">
    <property type="entry name" value="NT-C2"/>
    <property type="match status" value="1"/>
</dbReference>
<keyword evidence="10" id="KW-0744">Spermatogenesis</keyword>
<dbReference type="PROSITE" id="PS51840">
    <property type="entry name" value="C2_NT"/>
    <property type="match status" value="1"/>
</dbReference>
<comment type="similarity">
    <text evidence="4">Belongs to the ODF2 family.</text>
</comment>
<keyword evidence="5" id="KW-0217">Developmental protein</keyword>
<evidence type="ECO:0000256" key="2">
    <source>
        <dbReference type="ARBA" id="ARBA00004230"/>
    </source>
</evidence>
<dbReference type="GO" id="GO:0031514">
    <property type="term" value="C:motile cilium"/>
    <property type="evidence" value="ECO:0007669"/>
    <property type="project" value="UniProtKB-SubCell"/>
</dbReference>
<evidence type="ECO:0000259" key="20">
    <source>
        <dbReference type="PROSITE" id="PS51840"/>
    </source>
</evidence>
<evidence type="ECO:0000256" key="11">
    <source>
        <dbReference type="ARBA" id="ARBA00023054"/>
    </source>
</evidence>
<keyword evidence="9" id="KW-0282">Flagellum</keyword>
<dbReference type="GO" id="GO:0005814">
    <property type="term" value="C:centriole"/>
    <property type="evidence" value="ECO:0007669"/>
    <property type="project" value="UniProtKB-SubCell"/>
</dbReference>
<keyword evidence="22" id="KW-1185">Reference proteome</keyword>
<evidence type="ECO:0000256" key="14">
    <source>
        <dbReference type="ARBA" id="ARBA00023273"/>
    </source>
</evidence>
<name>A0AAV6QC21_SOLSE</name>
<dbReference type="InterPro" id="IPR019448">
    <property type="entry name" value="NT-C2"/>
</dbReference>
<dbReference type="GO" id="GO:0005813">
    <property type="term" value="C:centrosome"/>
    <property type="evidence" value="ECO:0007669"/>
    <property type="project" value="TreeGrafter"/>
</dbReference>
<feature type="coiled-coil region" evidence="18">
    <location>
        <begin position="664"/>
        <end position="698"/>
    </location>
</feature>
<evidence type="ECO:0000313" key="22">
    <source>
        <dbReference type="Proteomes" id="UP000693946"/>
    </source>
</evidence>
<feature type="coiled-coil region" evidence="18">
    <location>
        <begin position="216"/>
        <end position="603"/>
    </location>
</feature>
<feature type="compositionally biased region" description="Pro residues" evidence="19">
    <location>
        <begin position="1023"/>
        <end position="1032"/>
    </location>
</feature>
<feature type="compositionally biased region" description="Basic and acidic residues" evidence="19">
    <location>
        <begin position="1009"/>
        <end position="1021"/>
    </location>
</feature>
<evidence type="ECO:0000256" key="13">
    <source>
        <dbReference type="ARBA" id="ARBA00023212"/>
    </source>
</evidence>
<feature type="region of interest" description="Disordered" evidence="19">
    <location>
        <begin position="1"/>
        <end position="102"/>
    </location>
</feature>
<dbReference type="GO" id="GO:0030154">
    <property type="term" value="P:cell differentiation"/>
    <property type="evidence" value="ECO:0007669"/>
    <property type="project" value="UniProtKB-KW"/>
</dbReference>
<feature type="region of interest" description="Disordered" evidence="19">
    <location>
        <begin position="901"/>
        <end position="1047"/>
    </location>
</feature>
<reference evidence="21 22" key="1">
    <citation type="journal article" date="2021" name="Sci. Rep.">
        <title>Chromosome anchoring in Senegalese sole (Solea senegalensis) reveals sex-associated markers and genome rearrangements in flatfish.</title>
        <authorList>
            <person name="Guerrero-Cozar I."/>
            <person name="Gomez-Garrido J."/>
            <person name="Berbel C."/>
            <person name="Martinez-Blanch J.F."/>
            <person name="Alioto T."/>
            <person name="Claros M.G."/>
            <person name="Gagnaire P.A."/>
            <person name="Manchado M."/>
        </authorList>
    </citation>
    <scope>NUCLEOTIDE SEQUENCE [LARGE SCALE GENOMIC DNA]</scope>
    <source>
        <strain evidence="21">Sse05_10M</strain>
    </source>
</reference>
<feature type="compositionally biased region" description="Basic and acidic residues" evidence="19">
    <location>
        <begin position="39"/>
        <end position="51"/>
    </location>
</feature>
<evidence type="ECO:0000256" key="7">
    <source>
        <dbReference type="ARBA" id="ARBA00022701"/>
    </source>
</evidence>
<protein>
    <recommendedName>
        <fullName evidence="15">Outer dense fiber protein 2</fullName>
    </recommendedName>
    <alternativeName>
        <fullName evidence="16">Cenexin</fullName>
    </alternativeName>
    <alternativeName>
        <fullName evidence="17">Outer dense fiber of sperm tails protein 2</fullName>
    </alternativeName>
</protein>
<dbReference type="GO" id="GO:0007283">
    <property type="term" value="P:spermatogenesis"/>
    <property type="evidence" value="ECO:0007669"/>
    <property type="project" value="UniProtKB-KW"/>
</dbReference>
<feature type="compositionally biased region" description="Polar residues" evidence="19">
    <location>
        <begin position="955"/>
        <end position="985"/>
    </location>
</feature>
<feature type="domain" description="C2 NT-type" evidence="20">
    <location>
        <begin position="733"/>
        <end position="875"/>
    </location>
</feature>
<evidence type="ECO:0000256" key="12">
    <source>
        <dbReference type="ARBA" id="ARBA00023069"/>
    </source>
</evidence>
<dbReference type="Proteomes" id="UP000693946">
    <property type="component" value="Linkage Group LG5"/>
</dbReference>
<evidence type="ECO:0000256" key="16">
    <source>
        <dbReference type="ARBA" id="ARBA00041830"/>
    </source>
</evidence>
<dbReference type="GO" id="GO:0005874">
    <property type="term" value="C:microtubule"/>
    <property type="evidence" value="ECO:0007669"/>
    <property type="project" value="UniProtKB-KW"/>
</dbReference>
<keyword evidence="6" id="KW-0963">Cytoplasm</keyword>
<sequence length="1132" mass="128875">MKTRDLAATPPPVHVHVPETTPVYVHLRRRSPGKSPQNRTKEVQVKGDGGKPKARSPWIPPGRLSRRKSVELNKCQDQRGRGQHQSESMNRRQQEDETPAESNLSVLLREQEDIQCLKRSDCQGQHGDADLLLRALVEAEVDGVAVANQLSALKETVTSLTKEKQLSKSHTASVGRQQELLLEKIHMFDRSNQSLRQLLRERSGHERESLLWSEHTDALKQRLTHSEAENSRLQAKLANKEKEASKLAEHLDFEKDSVKTSDELSRILESKRDHLETQLNRVEDEKSRLAAHIQRMQQNQQQQHQELHTLQKELLAQRQRRNDDHHWEALTRLTQHAERAEESVRELAGKLHEKESELARVLSTSSDWCLRHSREAAAKVKLDEEVTALRLQVAEANAQLHSAEERSRAEREELRKQLHHVSAENASNKLENQTLKAESSSCEEKVRLLQSEARQLKLSIKKLENVVEKYKKKVQEARQEADDLCLKLQETQQETREVQESLEQEKERVRRELLARLRELETMPDRLRRAEQQLREAQQEADAHQRRNMEHCSALSEVRHKVEQQGAQLQTLQQRNLVLQEENDALTEKTHNLERKLEKMKSEYRDMCHTVTSQDDIQQQLEDKTLECSVLTRQLQQTVDDAQRQVDDGVHKVLVKERVSQSKVLDLQSQLSRAKSELSQQQRSKEQMENRFQTHLQNLKDRLDQSDCTNRTLQNYIHFLKTSYGNVFDAEFAWNQEKKKFKFQTHLTLEELSAVPFVNGVLFCKLRLLDGDFAATSSREEVQENCVRWRKRFTFVSKLSANPHTGVLDPSVCRVSVRKELKGGKTYSKLGFADLNMAEFAGSGSTARCCLLEGYDTKNTRQDNSILKVIIWMTLLSGDPCFKTAPSSAKSISVPGRGHTLQLDCKGEGTAEPAPAVSLGRSAKPRPSIISSGLLDESEMNHNQNQSGSAEVFQSGHSRNSSYASQQSKISGYSTEHSCSSSLSDLTHRRNTSTGSSTSGQCFTDSPAEGDKDAGRPERPLRPPRPVLPPNRPSRRKQDSVENQPTWVNDTRMDADDIVEKIVQSQNFADTNHTEDSNLRLFVSRDGSTSLSGIRLGDRCSELCVDTSPSYASTQLSLHSHHVTAHPDEGHL</sequence>
<dbReference type="PANTHER" id="PTHR23162:SF8">
    <property type="entry name" value="OUTER DENSE FIBER PROTEIN 2"/>
    <property type="match status" value="1"/>
</dbReference>
<comment type="caution">
    <text evidence="21">The sequence shown here is derived from an EMBL/GenBank/DDBJ whole genome shotgun (WGS) entry which is preliminary data.</text>
</comment>
<organism evidence="21 22">
    <name type="scientific">Solea senegalensis</name>
    <name type="common">Senegalese sole</name>
    <dbReference type="NCBI Taxonomy" id="28829"/>
    <lineage>
        <taxon>Eukaryota</taxon>
        <taxon>Metazoa</taxon>
        <taxon>Chordata</taxon>
        <taxon>Craniata</taxon>
        <taxon>Vertebrata</taxon>
        <taxon>Euteleostomi</taxon>
        <taxon>Actinopterygii</taxon>
        <taxon>Neopterygii</taxon>
        <taxon>Teleostei</taxon>
        <taxon>Neoteleostei</taxon>
        <taxon>Acanthomorphata</taxon>
        <taxon>Carangaria</taxon>
        <taxon>Pleuronectiformes</taxon>
        <taxon>Pleuronectoidei</taxon>
        <taxon>Soleidae</taxon>
        <taxon>Solea</taxon>
    </lineage>
</organism>
<evidence type="ECO:0000256" key="4">
    <source>
        <dbReference type="ARBA" id="ARBA00009316"/>
    </source>
</evidence>
<evidence type="ECO:0000256" key="15">
    <source>
        <dbReference type="ARBA" id="ARBA00040458"/>
    </source>
</evidence>
<dbReference type="GO" id="GO:0000922">
    <property type="term" value="C:spindle pole"/>
    <property type="evidence" value="ECO:0007669"/>
    <property type="project" value="UniProtKB-SubCell"/>
</dbReference>